<dbReference type="Pfam" id="PF03024">
    <property type="entry name" value="Folate_rec"/>
    <property type="match status" value="1"/>
</dbReference>
<evidence type="ECO:0000259" key="6">
    <source>
        <dbReference type="Pfam" id="PF03024"/>
    </source>
</evidence>
<evidence type="ECO:0000313" key="7">
    <source>
        <dbReference type="EMBL" id="EFJ15787.1"/>
    </source>
</evidence>
<sequence>MEVARGGVVPESSVSWVRSMLLLALWATLATIASTTGEICVSQGNRFPKFSLEGWAPRKSPRGTDALKLCRIFSGRTCCTGIQTQHALLALRNLAVNGEGDEVCQSVWEVLECSVCHPRVGTSPGPPAICQDFCNVVFSSCSSAFFAMDQPKQALLPCGSSEIICAQGTEWTRNSSHFCELAGFRVVERASGEFCYDGTPGESLEKTSPSSKDQKKKKQKKQDRTPSPESPSKKFDRAFLMTDKVLWAVAGLVLTAGAVLFRLSRFLFWIQAKRITISAASSRTDEITKRGEIFTAGGMHLLFASLKTWRVDLTRTQKRKLLMLGLQLVMPIVEEAAAIVSFFIAEQEALLESTERSNASLQKRALHTSLILDNPPPQLLLFQRKVLDQSCVSYLFLQNPRKCFFNMVLPTMVEMNCTKAGRHQA</sequence>
<evidence type="ECO:0000313" key="8">
    <source>
        <dbReference type="Proteomes" id="UP000001514"/>
    </source>
</evidence>
<dbReference type="HOGENOM" id="CLU_646246_0_0_1"/>
<evidence type="ECO:0000256" key="1">
    <source>
        <dbReference type="ARBA" id="ARBA00022729"/>
    </source>
</evidence>
<organism evidence="8">
    <name type="scientific">Selaginella moellendorffii</name>
    <name type="common">Spikemoss</name>
    <dbReference type="NCBI Taxonomy" id="88036"/>
    <lineage>
        <taxon>Eukaryota</taxon>
        <taxon>Viridiplantae</taxon>
        <taxon>Streptophyta</taxon>
        <taxon>Embryophyta</taxon>
        <taxon>Tracheophyta</taxon>
        <taxon>Lycopodiopsida</taxon>
        <taxon>Selaginellales</taxon>
        <taxon>Selaginellaceae</taxon>
        <taxon>Selaginella</taxon>
    </lineage>
</organism>
<keyword evidence="4" id="KW-0812">Transmembrane</keyword>
<name>D8SI08_SELML</name>
<reference evidence="7 8" key="1">
    <citation type="journal article" date="2011" name="Science">
        <title>The Selaginella genome identifies genetic changes associated with the evolution of vascular plants.</title>
        <authorList>
            <person name="Banks J.A."/>
            <person name="Nishiyama T."/>
            <person name="Hasebe M."/>
            <person name="Bowman J.L."/>
            <person name="Gribskov M."/>
            <person name="dePamphilis C."/>
            <person name="Albert V.A."/>
            <person name="Aono N."/>
            <person name="Aoyama T."/>
            <person name="Ambrose B.A."/>
            <person name="Ashton N.W."/>
            <person name="Axtell M.J."/>
            <person name="Barker E."/>
            <person name="Barker M.S."/>
            <person name="Bennetzen J.L."/>
            <person name="Bonawitz N.D."/>
            <person name="Chapple C."/>
            <person name="Cheng C."/>
            <person name="Correa L.G."/>
            <person name="Dacre M."/>
            <person name="DeBarry J."/>
            <person name="Dreyer I."/>
            <person name="Elias M."/>
            <person name="Engstrom E.M."/>
            <person name="Estelle M."/>
            <person name="Feng L."/>
            <person name="Finet C."/>
            <person name="Floyd S.K."/>
            <person name="Frommer W.B."/>
            <person name="Fujita T."/>
            <person name="Gramzow L."/>
            <person name="Gutensohn M."/>
            <person name="Harholt J."/>
            <person name="Hattori M."/>
            <person name="Heyl A."/>
            <person name="Hirai T."/>
            <person name="Hiwatashi Y."/>
            <person name="Ishikawa M."/>
            <person name="Iwata M."/>
            <person name="Karol K.G."/>
            <person name="Koehler B."/>
            <person name="Kolukisaoglu U."/>
            <person name="Kubo M."/>
            <person name="Kurata T."/>
            <person name="Lalonde S."/>
            <person name="Li K."/>
            <person name="Li Y."/>
            <person name="Litt A."/>
            <person name="Lyons E."/>
            <person name="Manning G."/>
            <person name="Maruyama T."/>
            <person name="Michael T.P."/>
            <person name="Mikami K."/>
            <person name="Miyazaki S."/>
            <person name="Morinaga S."/>
            <person name="Murata T."/>
            <person name="Mueller-Roeber B."/>
            <person name="Nelson D.R."/>
            <person name="Obara M."/>
            <person name="Oguri Y."/>
            <person name="Olmstead R.G."/>
            <person name="Onodera N."/>
            <person name="Petersen B.L."/>
            <person name="Pils B."/>
            <person name="Prigge M."/>
            <person name="Rensing S.A."/>
            <person name="Riano-Pachon D.M."/>
            <person name="Roberts A.W."/>
            <person name="Sato Y."/>
            <person name="Scheller H.V."/>
            <person name="Schulz B."/>
            <person name="Schulz C."/>
            <person name="Shakirov E.V."/>
            <person name="Shibagaki N."/>
            <person name="Shinohara N."/>
            <person name="Shippen D.E."/>
            <person name="Soerensen I."/>
            <person name="Sotooka R."/>
            <person name="Sugimoto N."/>
            <person name="Sugita M."/>
            <person name="Sumikawa N."/>
            <person name="Tanurdzic M."/>
            <person name="Theissen G."/>
            <person name="Ulvskov P."/>
            <person name="Wakazuki S."/>
            <person name="Weng J.K."/>
            <person name="Willats W.W."/>
            <person name="Wipf D."/>
            <person name="Wolf P.G."/>
            <person name="Yang L."/>
            <person name="Zimmer A.D."/>
            <person name="Zhu Q."/>
            <person name="Mitros T."/>
            <person name="Hellsten U."/>
            <person name="Loque D."/>
            <person name="Otillar R."/>
            <person name="Salamov A."/>
            <person name="Schmutz J."/>
            <person name="Shapiro H."/>
            <person name="Lindquist E."/>
            <person name="Lucas S."/>
            <person name="Rokhsar D."/>
            <person name="Grigoriev I.V."/>
        </authorList>
    </citation>
    <scope>NUCLEOTIDE SEQUENCE [LARGE SCALE GENOMIC DNA]</scope>
</reference>
<dbReference type="InParanoid" id="D8SI08"/>
<feature type="transmembrane region" description="Helical" evidence="4">
    <location>
        <begin position="245"/>
        <end position="264"/>
    </location>
</feature>
<feature type="compositionally biased region" description="Basic and acidic residues" evidence="3">
    <location>
        <begin position="222"/>
        <end position="234"/>
    </location>
</feature>
<proteinExistence type="predicted"/>
<protein>
    <recommendedName>
        <fullName evidence="6">Folate receptor-like domain-containing protein</fullName>
    </recommendedName>
</protein>
<evidence type="ECO:0000256" key="4">
    <source>
        <dbReference type="SAM" id="Phobius"/>
    </source>
</evidence>
<keyword evidence="4" id="KW-1133">Transmembrane helix</keyword>
<keyword evidence="1 5" id="KW-0732">Signal</keyword>
<dbReference type="eggNOG" id="ENOG502QTR3">
    <property type="taxonomic scope" value="Eukaryota"/>
</dbReference>
<accession>D8SI08</accession>
<gene>
    <name evidence="7" type="ORF">SELMODRAFT_422313</name>
</gene>
<dbReference type="KEGG" id="smo:SELMODRAFT_422313"/>
<dbReference type="Gramene" id="EFJ15787">
    <property type="protein sequence ID" value="EFJ15787"/>
    <property type="gene ID" value="SELMODRAFT_422313"/>
</dbReference>
<feature type="region of interest" description="Disordered" evidence="3">
    <location>
        <begin position="200"/>
        <end position="234"/>
    </location>
</feature>
<evidence type="ECO:0000256" key="5">
    <source>
        <dbReference type="SAM" id="SignalP"/>
    </source>
</evidence>
<keyword evidence="2" id="KW-1015">Disulfide bond</keyword>
<keyword evidence="4" id="KW-0472">Membrane</keyword>
<dbReference type="PANTHER" id="PTHR37390:SF1">
    <property type="entry name" value="FOLATE-BINDING PROTEIN 1"/>
    <property type="match status" value="1"/>
</dbReference>
<feature type="chain" id="PRO_5003122731" description="Folate receptor-like domain-containing protein" evidence="5">
    <location>
        <begin position="38"/>
        <end position="425"/>
    </location>
</feature>
<dbReference type="Proteomes" id="UP000001514">
    <property type="component" value="Unassembled WGS sequence"/>
</dbReference>
<dbReference type="AlphaFoldDB" id="D8SI08"/>
<dbReference type="PANTHER" id="PTHR37390">
    <property type="entry name" value="OS02G0592500 PROTEIN"/>
    <property type="match status" value="1"/>
</dbReference>
<evidence type="ECO:0000256" key="2">
    <source>
        <dbReference type="ARBA" id="ARBA00023157"/>
    </source>
</evidence>
<dbReference type="InterPro" id="IPR053305">
    <property type="entry name" value="Folate-binding_rcpt-like"/>
</dbReference>
<dbReference type="EMBL" id="GL377621">
    <property type="protein sequence ID" value="EFJ15787.1"/>
    <property type="molecule type" value="Genomic_DNA"/>
</dbReference>
<evidence type="ECO:0000256" key="3">
    <source>
        <dbReference type="SAM" id="MobiDB-lite"/>
    </source>
</evidence>
<dbReference type="STRING" id="88036.D8SI08"/>
<keyword evidence="8" id="KW-1185">Reference proteome</keyword>
<feature type="domain" description="Folate receptor-like" evidence="6">
    <location>
        <begin position="59"/>
        <end position="182"/>
    </location>
</feature>
<dbReference type="InterPro" id="IPR018143">
    <property type="entry name" value="Folate_rcpt-like"/>
</dbReference>
<feature type="signal peptide" evidence="5">
    <location>
        <begin position="1"/>
        <end position="37"/>
    </location>
</feature>